<evidence type="ECO:0000313" key="2">
    <source>
        <dbReference type="Proteomes" id="UP001389717"/>
    </source>
</evidence>
<dbReference type="Proteomes" id="UP001389717">
    <property type="component" value="Unassembled WGS sequence"/>
</dbReference>
<keyword evidence="2" id="KW-1185">Reference proteome</keyword>
<organism evidence="1 2">
    <name type="scientific">Rossellomorea oryzaecorticis</name>
    <dbReference type="NCBI Taxonomy" id="1396505"/>
    <lineage>
        <taxon>Bacteria</taxon>
        <taxon>Bacillati</taxon>
        <taxon>Bacillota</taxon>
        <taxon>Bacilli</taxon>
        <taxon>Bacillales</taxon>
        <taxon>Bacillaceae</taxon>
        <taxon>Rossellomorea</taxon>
    </lineage>
</organism>
<proteinExistence type="predicted"/>
<evidence type="ECO:0000313" key="1">
    <source>
        <dbReference type="EMBL" id="MEL3971933.1"/>
    </source>
</evidence>
<accession>A0ABU9K8B8</accession>
<comment type="caution">
    <text evidence="1">The sequence shown here is derived from an EMBL/GenBank/DDBJ whole genome shotgun (WGS) entry which is preliminary data.</text>
</comment>
<sequence length="283" mass="32727">MKLQVDKAVLNENELKRILIKINSGDKAWNDVDRILVVESMITHIGSPDAELRDKLIYTSFFRLIIENNQLESELLTELLDISLDDLLLKGIGEKGTDTVFTRAFTTLLIALILYRDNEDNFLGQKRIDRVKDQLILYISNEKDLRGFVSGKGWAHSVAHVADAFDELVKNPKISYEQYPLILQPLWNVMFVTDSVYIHDEDERVITPIIQMLNNGLDVQEIERLVNDITTELETQKKQLDEEKYWFLVFNSKSFLKSFYMKISGDSKFGSIQKSIEQCLSEI</sequence>
<dbReference type="EMBL" id="JBBYAF010000009">
    <property type="protein sequence ID" value="MEL3971933.1"/>
    <property type="molecule type" value="Genomic_DNA"/>
</dbReference>
<protein>
    <submittedName>
        <fullName evidence="1">DUF2785 domain-containing protein</fullName>
    </submittedName>
</protein>
<reference evidence="1 2" key="1">
    <citation type="submission" date="2024-04" db="EMBL/GenBank/DDBJ databases">
        <title>Bacillus oryzaecorticis sp. nov., a moderately halophilic bacterium isolated from rice husks.</title>
        <authorList>
            <person name="Zhu H.-S."/>
        </authorList>
    </citation>
    <scope>NUCLEOTIDE SEQUENCE [LARGE SCALE GENOMIC DNA]</scope>
    <source>
        <strain evidence="1 2">ZC255</strain>
    </source>
</reference>
<name>A0ABU9K8B8_9BACI</name>
<gene>
    <name evidence="1" type="ORF">AAEO50_06560</name>
</gene>
<dbReference type="Pfam" id="PF10978">
    <property type="entry name" value="DUF2785"/>
    <property type="match status" value="1"/>
</dbReference>
<dbReference type="InterPro" id="IPR021247">
    <property type="entry name" value="DUF2785"/>
</dbReference>
<dbReference type="RefSeq" id="WP_341981710.1">
    <property type="nucleotide sequence ID" value="NZ_JBBYAF010000009.1"/>
</dbReference>